<organism evidence="3">
    <name type="scientific">Ditylum brightwellii</name>
    <dbReference type="NCBI Taxonomy" id="49249"/>
    <lineage>
        <taxon>Eukaryota</taxon>
        <taxon>Sar</taxon>
        <taxon>Stramenopiles</taxon>
        <taxon>Ochrophyta</taxon>
        <taxon>Bacillariophyta</taxon>
        <taxon>Mediophyceae</taxon>
        <taxon>Lithodesmiophycidae</taxon>
        <taxon>Lithodesmiales</taxon>
        <taxon>Lithodesmiaceae</taxon>
        <taxon>Ditylum</taxon>
    </lineage>
</organism>
<proteinExistence type="predicted"/>
<feature type="domain" description="CRAL-TRIO" evidence="2">
    <location>
        <begin position="1"/>
        <end position="125"/>
    </location>
</feature>
<dbReference type="SUPFAM" id="SSF52087">
    <property type="entry name" value="CRAL/TRIO domain"/>
    <property type="match status" value="1"/>
</dbReference>
<accession>A0A6V2PHE1</accession>
<dbReference type="InterPro" id="IPR001251">
    <property type="entry name" value="CRAL-TRIO_dom"/>
</dbReference>
<keyword evidence="1" id="KW-1133">Transmembrane helix</keyword>
<dbReference type="PANTHER" id="PTHR10174:SF208">
    <property type="entry name" value="CRAL-TRIO DOMAIN-CONTAINING PROTEIN DDB_G0278031"/>
    <property type="match status" value="1"/>
</dbReference>
<dbReference type="InterPro" id="IPR036865">
    <property type="entry name" value="CRAL-TRIO_dom_sf"/>
</dbReference>
<keyword evidence="1" id="KW-0472">Membrane</keyword>
<reference evidence="3" key="1">
    <citation type="submission" date="2021-01" db="EMBL/GenBank/DDBJ databases">
        <authorList>
            <person name="Corre E."/>
            <person name="Pelletier E."/>
            <person name="Niang G."/>
            <person name="Scheremetjew M."/>
            <person name="Finn R."/>
            <person name="Kale V."/>
            <person name="Holt S."/>
            <person name="Cochrane G."/>
            <person name="Meng A."/>
            <person name="Brown T."/>
            <person name="Cohen L."/>
        </authorList>
    </citation>
    <scope>NUCLEOTIDE SEQUENCE</scope>
    <source>
        <strain evidence="3">GSO104</strain>
    </source>
</reference>
<gene>
    <name evidence="3" type="ORF">DBRI00130_LOCUS41367</name>
</gene>
<evidence type="ECO:0000259" key="2">
    <source>
        <dbReference type="PROSITE" id="PS50191"/>
    </source>
</evidence>
<dbReference type="PROSITE" id="PS50191">
    <property type="entry name" value="CRAL_TRIO"/>
    <property type="match status" value="1"/>
</dbReference>
<dbReference type="PANTHER" id="PTHR10174">
    <property type="entry name" value="ALPHA-TOCOPHEROL TRANSFER PROTEIN-RELATED"/>
    <property type="match status" value="1"/>
</dbReference>
<name>A0A6V2PHE1_9STRA</name>
<dbReference type="GO" id="GO:0016020">
    <property type="term" value="C:membrane"/>
    <property type="evidence" value="ECO:0007669"/>
    <property type="project" value="TreeGrafter"/>
</dbReference>
<sequence length="137" mass="15601">MIRALMYIEEAALEDESVQRKGVIFINYNGNNPTFGQFDRHLIGQWASSTKGCMPIRVSAIYILQIPTLFVVLLNLLKYLLGARLAKRLLIIPGSNEKCLTRLEKRGIAKELLPIEIGGKLMLDQEEWVRERMQAGK</sequence>
<dbReference type="EMBL" id="HBNS01057503">
    <property type="protein sequence ID" value="CAE4661862.1"/>
    <property type="molecule type" value="Transcribed_RNA"/>
</dbReference>
<dbReference type="Pfam" id="PF00650">
    <property type="entry name" value="CRAL_TRIO"/>
    <property type="match status" value="1"/>
</dbReference>
<keyword evidence="1" id="KW-0812">Transmembrane</keyword>
<protein>
    <recommendedName>
        <fullName evidence="2">CRAL-TRIO domain-containing protein</fullName>
    </recommendedName>
</protein>
<dbReference type="GO" id="GO:1902936">
    <property type="term" value="F:phosphatidylinositol bisphosphate binding"/>
    <property type="evidence" value="ECO:0007669"/>
    <property type="project" value="TreeGrafter"/>
</dbReference>
<dbReference type="Gene3D" id="3.40.525.10">
    <property type="entry name" value="CRAL-TRIO lipid binding domain"/>
    <property type="match status" value="1"/>
</dbReference>
<dbReference type="AlphaFoldDB" id="A0A6V2PHE1"/>
<evidence type="ECO:0000256" key="1">
    <source>
        <dbReference type="SAM" id="Phobius"/>
    </source>
</evidence>
<feature type="transmembrane region" description="Helical" evidence="1">
    <location>
        <begin position="60"/>
        <end position="81"/>
    </location>
</feature>
<evidence type="ECO:0000313" key="3">
    <source>
        <dbReference type="EMBL" id="CAE4661862.1"/>
    </source>
</evidence>